<name>A0A9X9LYR1_GULGU</name>
<dbReference type="EMBL" id="CYRY02030101">
    <property type="protein sequence ID" value="VCX04330.1"/>
    <property type="molecule type" value="Genomic_DNA"/>
</dbReference>
<comment type="caution">
    <text evidence="1">The sequence shown here is derived from an EMBL/GenBank/DDBJ whole genome shotgun (WGS) entry which is preliminary data.</text>
</comment>
<organism evidence="1 2">
    <name type="scientific">Gulo gulo</name>
    <name type="common">Wolverine</name>
    <name type="synonym">Gluton</name>
    <dbReference type="NCBI Taxonomy" id="48420"/>
    <lineage>
        <taxon>Eukaryota</taxon>
        <taxon>Metazoa</taxon>
        <taxon>Chordata</taxon>
        <taxon>Craniata</taxon>
        <taxon>Vertebrata</taxon>
        <taxon>Euteleostomi</taxon>
        <taxon>Mammalia</taxon>
        <taxon>Eutheria</taxon>
        <taxon>Laurasiatheria</taxon>
        <taxon>Carnivora</taxon>
        <taxon>Caniformia</taxon>
        <taxon>Musteloidea</taxon>
        <taxon>Mustelidae</taxon>
        <taxon>Guloninae</taxon>
        <taxon>Gulo</taxon>
    </lineage>
</organism>
<sequence>MNVSVCSCAWVAARVYAPVCVCTSVTDCVHVRVHPVPPESEKCIASSLPCPLALTMDVATANPSRGCVRPLLREKVSSPQALGDPHCGASSCFELPAQPLRGARRWKLCWANP</sequence>
<reference evidence="1 2" key="1">
    <citation type="submission" date="2018-10" db="EMBL/GenBank/DDBJ databases">
        <authorList>
            <person name="Ekblom R."/>
            <person name="Jareborg N."/>
        </authorList>
    </citation>
    <scope>NUCLEOTIDE SEQUENCE [LARGE SCALE GENOMIC DNA]</scope>
    <source>
        <tissue evidence="1">Muscle</tissue>
    </source>
</reference>
<dbReference type="AlphaFoldDB" id="A0A9X9LYR1"/>
<evidence type="ECO:0000313" key="2">
    <source>
        <dbReference type="Proteomes" id="UP000269945"/>
    </source>
</evidence>
<proteinExistence type="predicted"/>
<dbReference type="Proteomes" id="UP000269945">
    <property type="component" value="Unassembled WGS sequence"/>
</dbReference>
<evidence type="ECO:0000313" key="1">
    <source>
        <dbReference type="EMBL" id="VCX04330.1"/>
    </source>
</evidence>
<accession>A0A9X9LYR1</accession>
<protein>
    <submittedName>
        <fullName evidence="1">Uncharacterized protein</fullName>
    </submittedName>
</protein>
<gene>
    <name evidence="1" type="ORF">BN2614_LOCUS1</name>
</gene>
<keyword evidence="2" id="KW-1185">Reference proteome</keyword>